<feature type="domain" description="Glycosyl transferase family 1" evidence="2">
    <location>
        <begin position="200"/>
        <end position="356"/>
    </location>
</feature>
<dbReference type="InterPro" id="IPR028098">
    <property type="entry name" value="Glyco_trans_4-like_N"/>
</dbReference>
<evidence type="ECO:0000256" key="1">
    <source>
        <dbReference type="ARBA" id="ARBA00022679"/>
    </source>
</evidence>
<dbReference type="PANTHER" id="PTHR46401:SF2">
    <property type="entry name" value="GLYCOSYLTRANSFERASE WBBK-RELATED"/>
    <property type="match status" value="1"/>
</dbReference>
<dbReference type="GO" id="GO:0016757">
    <property type="term" value="F:glycosyltransferase activity"/>
    <property type="evidence" value="ECO:0007669"/>
    <property type="project" value="InterPro"/>
</dbReference>
<gene>
    <name evidence="4" type="ORF">ENI09_00530</name>
</gene>
<reference evidence="4" key="1">
    <citation type="journal article" date="2020" name="mSystems">
        <title>Genome- and Community-Level Interaction Insights into Carbon Utilization and Element Cycling Functions of Hydrothermarchaeota in Hydrothermal Sediment.</title>
        <authorList>
            <person name="Zhou Z."/>
            <person name="Liu Y."/>
            <person name="Xu W."/>
            <person name="Pan J."/>
            <person name="Luo Z.H."/>
            <person name="Li M."/>
        </authorList>
    </citation>
    <scope>NUCLEOTIDE SEQUENCE [LARGE SCALE GENOMIC DNA]</scope>
    <source>
        <strain evidence="4">HyVt-365</strain>
    </source>
</reference>
<dbReference type="PANTHER" id="PTHR46401">
    <property type="entry name" value="GLYCOSYLTRANSFERASE WBBK-RELATED"/>
    <property type="match status" value="1"/>
</dbReference>
<dbReference type="Pfam" id="PF13439">
    <property type="entry name" value="Glyco_transf_4"/>
    <property type="match status" value="1"/>
</dbReference>
<keyword evidence="1" id="KW-0808">Transferase</keyword>
<sequence>MRIGIDARFLGPQGIGLGRYTQELVQNLEKIDKKNEYVVFLRQENFDLYRPKNKNFKKVLADVRWYTLKEQLVLPGVFSRENLDLLHVPHFNIPIFYRGKKVVTIHDIIKHKHGGRAATTRAYPIYLLKQLVYRFVISNAAKTASAIITPSKFVKDKVAKTFGVSPKKIYVTYEAGTLTAKERTSVEKKVERVLGKYNISKPYLLYVGNVYHYKNVSRLLDAIKILNEEKGKNVQLVLVGARDVFRQRLEREIVEKGVLKYVVLTGYVTDADLVDLYKEAEAYVQPSLSEGFGLTSVEAMSLGTPVVEADASCLPEVAGDAALYFDPYSPRDIVEKLAKVLGNKKLRESLSKKGLKRAKDFSWERMARETIKVYEKAAKNA</sequence>
<dbReference type="InterPro" id="IPR001296">
    <property type="entry name" value="Glyco_trans_1"/>
</dbReference>
<name>A0A7C1NSY8_UNCKA</name>
<proteinExistence type="predicted"/>
<evidence type="ECO:0000259" key="3">
    <source>
        <dbReference type="Pfam" id="PF13439"/>
    </source>
</evidence>
<comment type="caution">
    <text evidence="4">The sequence shown here is derived from an EMBL/GenBank/DDBJ whole genome shotgun (WGS) entry which is preliminary data.</text>
</comment>
<dbReference type="Proteomes" id="UP000885744">
    <property type="component" value="Unassembled WGS sequence"/>
</dbReference>
<dbReference type="AlphaFoldDB" id="A0A7C1NSY8"/>
<dbReference type="CDD" id="cd03809">
    <property type="entry name" value="GT4_MtfB-like"/>
    <property type="match status" value="1"/>
</dbReference>
<dbReference type="EMBL" id="DRHH01000021">
    <property type="protein sequence ID" value="HEB13885.1"/>
    <property type="molecule type" value="Genomic_DNA"/>
</dbReference>
<protein>
    <submittedName>
        <fullName evidence="4">Glycosyltransferase family 1 protein</fullName>
    </submittedName>
</protein>
<accession>A0A7C1NSY8</accession>
<organism evidence="4">
    <name type="scientific">candidate division WWE3 bacterium</name>
    <dbReference type="NCBI Taxonomy" id="2053526"/>
    <lineage>
        <taxon>Bacteria</taxon>
        <taxon>Katanobacteria</taxon>
    </lineage>
</organism>
<evidence type="ECO:0000259" key="2">
    <source>
        <dbReference type="Pfam" id="PF00534"/>
    </source>
</evidence>
<dbReference type="Gene3D" id="3.40.50.2000">
    <property type="entry name" value="Glycogen Phosphorylase B"/>
    <property type="match status" value="2"/>
</dbReference>
<feature type="domain" description="Glycosyltransferase subfamily 4-like N-terminal" evidence="3">
    <location>
        <begin position="16"/>
        <end position="173"/>
    </location>
</feature>
<dbReference type="SUPFAM" id="SSF53756">
    <property type="entry name" value="UDP-Glycosyltransferase/glycogen phosphorylase"/>
    <property type="match status" value="1"/>
</dbReference>
<evidence type="ECO:0000313" key="4">
    <source>
        <dbReference type="EMBL" id="HEB13885.1"/>
    </source>
</evidence>
<dbReference type="FunFam" id="3.40.50.2000:FF:000119">
    <property type="entry name" value="Glycosyl transferase group 1"/>
    <property type="match status" value="1"/>
</dbReference>
<dbReference type="Pfam" id="PF00534">
    <property type="entry name" value="Glycos_transf_1"/>
    <property type="match status" value="1"/>
</dbReference>